<evidence type="ECO:0000259" key="8">
    <source>
        <dbReference type="PROSITE" id="PS51352"/>
    </source>
</evidence>
<dbReference type="GO" id="GO:0016491">
    <property type="term" value="F:oxidoreductase activity"/>
    <property type="evidence" value="ECO:0007669"/>
    <property type="project" value="UniProtKB-KW"/>
</dbReference>
<dbReference type="Gene3D" id="3.40.30.10">
    <property type="entry name" value="Glutaredoxin"/>
    <property type="match status" value="1"/>
</dbReference>
<dbReference type="InterPro" id="IPR036249">
    <property type="entry name" value="Thioredoxin-like_sf"/>
</dbReference>
<evidence type="ECO:0000256" key="3">
    <source>
        <dbReference type="ARBA" id="ARBA00023002"/>
    </source>
</evidence>
<dbReference type="STRING" id="1313296.SAMN05661091_1935"/>
<feature type="compositionally biased region" description="Basic residues" evidence="6">
    <location>
        <begin position="1"/>
        <end position="10"/>
    </location>
</feature>
<evidence type="ECO:0000256" key="7">
    <source>
        <dbReference type="SAM" id="Phobius"/>
    </source>
</evidence>
<dbReference type="PANTHER" id="PTHR13887:SF14">
    <property type="entry name" value="DISULFIDE BOND FORMATION PROTEIN D"/>
    <property type="match status" value="1"/>
</dbReference>
<feature type="transmembrane region" description="Helical" evidence="7">
    <location>
        <begin position="31"/>
        <end position="51"/>
    </location>
</feature>
<evidence type="ECO:0000313" key="10">
    <source>
        <dbReference type="Proteomes" id="UP000192940"/>
    </source>
</evidence>
<dbReference type="EMBL" id="LT840184">
    <property type="protein sequence ID" value="SMF81119.1"/>
    <property type="molecule type" value="Genomic_DNA"/>
</dbReference>
<keyword evidence="7" id="KW-0812">Transmembrane</keyword>
<evidence type="ECO:0000313" key="9">
    <source>
        <dbReference type="EMBL" id="SMF81119.1"/>
    </source>
</evidence>
<keyword evidence="7" id="KW-0472">Membrane</keyword>
<feature type="region of interest" description="Disordered" evidence="6">
    <location>
        <begin position="1"/>
        <end position="25"/>
    </location>
</feature>
<evidence type="ECO:0000256" key="6">
    <source>
        <dbReference type="SAM" id="MobiDB-lite"/>
    </source>
</evidence>
<keyword evidence="9" id="KW-0413">Isomerase</keyword>
<dbReference type="AlphaFoldDB" id="A0A1X7H7H3"/>
<keyword evidence="10" id="KW-1185">Reference proteome</keyword>
<sequence>MGESKRKKSNHSGSQPKPSKSVKPLSQRKRVFTGIILGLLVVAAITTLFVLNNKSGGEESMKYPDLNQVQAGEVPKDFDVENQPVLGDSSAPFQIVEFSDYKCPYCKMWTEEVFPRLKTEYIDTGKANFVYVDMAFLGPDSILAALAGETLYQMDPAYFWKYHELMTERQGDESKEWATYSFITDLVEQEMPEVPLEQFKEDLKSEKYIKNIKRDLDIANKQGVQGTPTVFVNGVKFEDPTFEEIQAYIEKNGK</sequence>
<organism evidence="9 10">
    <name type="scientific">Paenibacillus uliginis N3/975</name>
    <dbReference type="NCBI Taxonomy" id="1313296"/>
    <lineage>
        <taxon>Bacteria</taxon>
        <taxon>Bacillati</taxon>
        <taxon>Bacillota</taxon>
        <taxon>Bacilli</taxon>
        <taxon>Bacillales</taxon>
        <taxon>Paenibacillaceae</taxon>
        <taxon>Paenibacillus</taxon>
    </lineage>
</organism>
<evidence type="ECO:0000256" key="4">
    <source>
        <dbReference type="ARBA" id="ARBA00023157"/>
    </source>
</evidence>
<dbReference type="RefSeq" id="WP_208918791.1">
    <property type="nucleotide sequence ID" value="NZ_LT840184.1"/>
</dbReference>
<dbReference type="PROSITE" id="PS51352">
    <property type="entry name" value="THIOREDOXIN_2"/>
    <property type="match status" value="1"/>
</dbReference>
<evidence type="ECO:0000256" key="2">
    <source>
        <dbReference type="ARBA" id="ARBA00022729"/>
    </source>
</evidence>
<name>A0A1X7H7H3_9BACL</name>
<reference evidence="9 10" key="1">
    <citation type="submission" date="2017-04" db="EMBL/GenBank/DDBJ databases">
        <authorList>
            <person name="Afonso C.L."/>
            <person name="Miller P.J."/>
            <person name="Scott M.A."/>
            <person name="Spackman E."/>
            <person name="Goraichik I."/>
            <person name="Dimitrov K.M."/>
            <person name="Suarez D.L."/>
            <person name="Swayne D.E."/>
        </authorList>
    </citation>
    <scope>NUCLEOTIDE SEQUENCE [LARGE SCALE GENOMIC DNA]</scope>
    <source>
        <strain evidence="9 10">N3/975</strain>
    </source>
</reference>
<keyword evidence="7" id="KW-1133">Transmembrane helix</keyword>
<evidence type="ECO:0000256" key="5">
    <source>
        <dbReference type="ARBA" id="ARBA00023284"/>
    </source>
</evidence>
<dbReference type="GO" id="GO:0016853">
    <property type="term" value="F:isomerase activity"/>
    <property type="evidence" value="ECO:0007669"/>
    <property type="project" value="UniProtKB-KW"/>
</dbReference>
<evidence type="ECO:0000256" key="1">
    <source>
        <dbReference type="ARBA" id="ARBA00005791"/>
    </source>
</evidence>
<gene>
    <name evidence="9" type="ORF">SAMN05661091_1935</name>
</gene>
<keyword evidence="4" id="KW-1015">Disulfide bond</keyword>
<dbReference type="Proteomes" id="UP000192940">
    <property type="component" value="Chromosome I"/>
</dbReference>
<protein>
    <submittedName>
        <fullName evidence="9">Protein-disulfide isomerase</fullName>
    </submittedName>
</protein>
<keyword evidence="5" id="KW-0676">Redox-active center</keyword>
<accession>A0A1X7H7H3</accession>
<feature type="domain" description="Thioredoxin" evidence="8">
    <location>
        <begin position="69"/>
        <end position="254"/>
    </location>
</feature>
<dbReference type="SUPFAM" id="SSF52833">
    <property type="entry name" value="Thioredoxin-like"/>
    <property type="match status" value="1"/>
</dbReference>
<dbReference type="InterPro" id="IPR013766">
    <property type="entry name" value="Thioredoxin_domain"/>
</dbReference>
<dbReference type="PANTHER" id="PTHR13887">
    <property type="entry name" value="GLUTATHIONE S-TRANSFERASE KAPPA"/>
    <property type="match status" value="1"/>
</dbReference>
<keyword evidence="2" id="KW-0732">Signal</keyword>
<proteinExistence type="inferred from homology"/>
<dbReference type="Pfam" id="PF13462">
    <property type="entry name" value="Thioredoxin_4"/>
    <property type="match status" value="1"/>
</dbReference>
<keyword evidence="3" id="KW-0560">Oxidoreductase</keyword>
<comment type="similarity">
    <text evidence="1">Belongs to the thioredoxin family. DsbA subfamily.</text>
</comment>
<dbReference type="InterPro" id="IPR012336">
    <property type="entry name" value="Thioredoxin-like_fold"/>
</dbReference>